<sequence length="337" mass="37329">MKTFVASGKDIITAKDMKVAIDDGSGVVGCQVAYVTVDSTKQTLTSHKWTGVNAYTDIKYEENGIRVYRAHGIGTGSFLSHAEINKLTSSLQEDTKLVVHDDFSLPSKIEGKIKVQLNAEQDTVVPTEGLAVEQNIETIDNTTVVSIPDAQLFSCPETGCVKIYRTFSGLEAHMLFGKHALKLERISTYDEVRIQWAAICNEVCVTLKTPLCQGGNEVEASTCSTNMGWGLKKDKKTTRFKQHVKDYLIRIYHEGNLTGKKANPQDVANQMRTLKNDDGNKLFKLTECLQTSQITSFFSRLAAKEVVLPDKNDQINDEDLLAVSAFLNEASVIERIL</sequence>
<dbReference type="PANTHER" id="PTHR33845">
    <property type="entry name" value="C2H2-TYPE DOMAIN-CONTAINING PROTEIN"/>
    <property type="match status" value="1"/>
</dbReference>
<protein>
    <recommendedName>
        <fullName evidence="1">C2H2-type domain-containing protein</fullName>
    </recommendedName>
</protein>
<evidence type="ECO:0000313" key="3">
    <source>
        <dbReference type="Proteomes" id="UP000507470"/>
    </source>
</evidence>
<dbReference type="Proteomes" id="UP000507470">
    <property type="component" value="Unassembled WGS sequence"/>
</dbReference>
<keyword evidence="3" id="KW-1185">Reference proteome</keyword>
<proteinExistence type="predicted"/>
<dbReference type="EMBL" id="CACVKT020009196">
    <property type="protein sequence ID" value="CAC5420926.1"/>
    <property type="molecule type" value="Genomic_DNA"/>
</dbReference>
<dbReference type="AlphaFoldDB" id="A0A6J8EM24"/>
<dbReference type="InterPro" id="IPR013087">
    <property type="entry name" value="Znf_C2H2_type"/>
</dbReference>
<dbReference type="OrthoDB" id="6046219at2759"/>
<gene>
    <name evidence="2" type="ORF">MCOR_53104</name>
</gene>
<dbReference type="PROSITE" id="PS00028">
    <property type="entry name" value="ZINC_FINGER_C2H2_1"/>
    <property type="match status" value="1"/>
</dbReference>
<feature type="domain" description="C2H2-type" evidence="1">
    <location>
        <begin position="155"/>
        <end position="179"/>
    </location>
</feature>
<name>A0A6J8EM24_MYTCO</name>
<reference evidence="2 3" key="1">
    <citation type="submission" date="2020-06" db="EMBL/GenBank/DDBJ databases">
        <authorList>
            <person name="Li R."/>
            <person name="Bekaert M."/>
        </authorList>
    </citation>
    <scope>NUCLEOTIDE SEQUENCE [LARGE SCALE GENOMIC DNA]</scope>
    <source>
        <strain evidence="3">wild</strain>
    </source>
</reference>
<dbReference type="PANTHER" id="PTHR33845:SF1">
    <property type="entry name" value="C2H2-TYPE DOMAIN-CONTAINING PROTEIN"/>
    <property type="match status" value="1"/>
</dbReference>
<evidence type="ECO:0000259" key="1">
    <source>
        <dbReference type="PROSITE" id="PS00028"/>
    </source>
</evidence>
<accession>A0A6J8EM24</accession>
<evidence type="ECO:0000313" key="2">
    <source>
        <dbReference type="EMBL" id="CAC5420926.1"/>
    </source>
</evidence>
<organism evidence="2 3">
    <name type="scientific">Mytilus coruscus</name>
    <name type="common">Sea mussel</name>
    <dbReference type="NCBI Taxonomy" id="42192"/>
    <lineage>
        <taxon>Eukaryota</taxon>
        <taxon>Metazoa</taxon>
        <taxon>Spiralia</taxon>
        <taxon>Lophotrochozoa</taxon>
        <taxon>Mollusca</taxon>
        <taxon>Bivalvia</taxon>
        <taxon>Autobranchia</taxon>
        <taxon>Pteriomorphia</taxon>
        <taxon>Mytilida</taxon>
        <taxon>Mytiloidea</taxon>
        <taxon>Mytilidae</taxon>
        <taxon>Mytilinae</taxon>
        <taxon>Mytilus</taxon>
    </lineage>
</organism>